<evidence type="ECO:0000256" key="3">
    <source>
        <dbReference type="ARBA" id="ARBA00012572"/>
    </source>
</evidence>
<dbReference type="InterPro" id="IPR001240">
    <property type="entry name" value="PRAI_dom"/>
</dbReference>
<keyword evidence="8 9" id="KW-0413">Isomerase</keyword>
<dbReference type="OrthoDB" id="9796196at2"/>
<reference evidence="11 12" key="1">
    <citation type="submission" date="2017-07" db="EMBL/GenBank/DDBJ databases">
        <title>Analysis of two Campylobacter avium genomes and identification of a novel hippuricase gene.</title>
        <authorList>
            <person name="Miller W.G."/>
            <person name="Chapman M.H."/>
            <person name="Yee E."/>
            <person name="Revez J."/>
            <person name="Bono J.L."/>
            <person name="Rossi M."/>
        </authorList>
    </citation>
    <scope>NUCLEOTIDE SEQUENCE [LARGE SCALE GENOMIC DNA]</scope>
    <source>
        <strain evidence="11 12">LMG 24591</strain>
    </source>
</reference>
<evidence type="ECO:0000256" key="8">
    <source>
        <dbReference type="ARBA" id="ARBA00023235"/>
    </source>
</evidence>
<dbReference type="EC" id="5.3.1.24" evidence="3 9"/>
<dbReference type="Pfam" id="PF00697">
    <property type="entry name" value="PRAI"/>
    <property type="match status" value="1"/>
</dbReference>
<keyword evidence="7 9" id="KW-0057">Aromatic amino acid biosynthesis</keyword>
<sequence length="199" mass="22486">MQIKICGIKNEENLRHLCKLDIAYTGFIFAPSKRQVDLNLATALAKISKEHGKKTVGVFVDESDEFITECVKKIGLDVAQIYKKISQNLYLKLKEFNTEVWQVFSLKDKLVIDENCAYDLLLFDTKGDKKGGNGFSFDWSVLKNYDKDFVLAGGIGLDNIKEALKTGAKILDINSKVENEKMLKDCKLIEKILAEVKNV</sequence>
<keyword evidence="5 9" id="KW-0028">Amino-acid biosynthesis</keyword>
<keyword evidence="6 9" id="KW-0822">Tryptophan biosynthesis</keyword>
<dbReference type="InterPro" id="IPR011060">
    <property type="entry name" value="RibuloseP-bd_barrel"/>
</dbReference>
<dbReference type="AlphaFoldDB" id="A0A222MYC7"/>
<dbReference type="CDD" id="cd00405">
    <property type="entry name" value="PRAI"/>
    <property type="match status" value="1"/>
</dbReference>
<dbReference type="GO" id="GO:0004640">
    <property type="term" value="F:phosphoribosylanthranilate isomerase activity"/>
    <property type="evidence" value="ECO:0007669"/>
    <property type="project" value="UniProtKB-UniRule"/>
</dbReference>
<evidence type="ECO:0000256" key="2">
    <source>
        <dbReference type="ARBA" id="ARBA00004664"/>
    </source>
</evidence>
<organism evidence="11 12">
    <name type="scientific">Campylobacter avium LMG 24591</name>
    <dbReference type="NCBI Taxonomy" id="522484"/>
    <lineage>
        <taxon>Bacteria</taxon>
        <taxon>Pseudomonadati</taxon>
        <taxon>Campylobacterota</taxon>
        <taxon>Epsilonproteobacteria</taxon>
        <taxon>Campylobacterales</taxon>
        <taxon>Campylobacteraceae</taxon>
        <taxon>Campylobacter</taxon>
    </lineage>
</organism>
<dbReference type="GO" id="GO:0000162">
    <property type="term" value="P:L-tryptophan biosynthetic process"/>
    <property type="evidence" value="ECO:0007669"/>
    <property type="project" value="UniProtKB-UniRule"/>
</dbReference>
<dbReference type="SUPFAM" id="SSF51366">
    <property type="entry name" value="Ribulose-phoshate binding barrel"/>
    <property type="match status" value="1"/>
</dbReference>
<evidence type="ECO:0000313" key="11">
    <source>
        <dbReference type="EMBL" id="ASQ30875.1"/>
    </source>
</evidence>
<proteinExistence type="inferred from homology"/>
<evidence type="ECO:0000259" key="10">
    <source>
        <dbReference type="Pfam" id="PF00697"/>
    </source>
</evidence>
<name>A0A222MYC7_9BACT</name>
<dbReference type="Proteomes" id="UP000201169">
    <property type="component" value="Chromosome"/>
</dbReference>
<feature type="domain" description="N-(5'phosphoribosyl) anthranilate isomerase (PRAI)" evidence="10">
    <location>
        <begin position="3"/>
        <end position="193"/>
    </location>
</feature>
<evidence type="ECO:0000256" key="6">
    <source>
        <dbReference type="ARBA" id="ARBA00022822"/>
    </source>
</evidence>
<evidence type="ECO:0000256" key="7">
    <source>
        <dbReference type="ARBA" id="ARBA00023141"/>
    </source>
</evidence>
<dbReference type="InterPro" id="IPR013785">
    <property type="entry name" value="Aldolase_TIM"/>
</dbReference>
<evidence type="ECO:0000313" key="12">
    <source>
        <dbReference type="Proteomes" id="UP000201169"/>
    </source>
</evidence>
<dbReference type="InterPro" id="IPR044643">
    <property type="entry name" value="TrpF_fam"/>
</dbReference>
<evidence type="ECO:0000256" key="4">
    <source>
        <dbReference type="ARBA" id="ARBA00022272"/>
    </source>
</evidence>
<accession>A0A222MYC7</accession>
<dbReference type="KEGG" id="cavi:CAV_1249"/>
<evidence type="ECO:0000256" key="5">
    <source>
        <dbReference type="ARBA" id="ARBA00022605"/>
    </source>
</evidence>
<comment type="catalytic activity">
    <reaction evidence="1 9">
        <text>N-(5-phospho-beta-D-ribosyl)anthranilate = 1-(2-carboxyphenylamino)-1-deoxy-D-ribulose 5-phosphate</text>
        <dbReference type="Rhea" id="RHEA:21540"/>
        <dbReference type="ChEBI" id="CHEBI:18277"/>
        <dbReference type="ChEBI" id="CHEBI:58613"/>
        <dbReference type="EC" id="5.3.1.24"/>
    </reaction>
</comment>
<dbReference type="Gene3D" id="3.20.20.70">
    <property type="entry name" value="Aldolase class I"/>
    <property type="match status" value="1"/>
</dbReference>
<evidence type="ECO:0000256" key="1">
    <source>
        <dbReference type="ARBA" id="ARBA00001164"/>
    </source>
</evidence>
<protein>
    <recommendedName>
        <fullName evidence="4 9">N-(5'-phosphoribosyl)anthranilate isomerase</fullName>
        <shortName evidence="9">PRAI</shortName>
        <ecNumber evidence="3 9">5.3.1.24</ecNumber>
    </recommendedName>
</protein>
<comment type="similarity">
    <text evidence="9">Belongs to the TrpF family.</text>
</comment>
<dbReference type="UniPathway" id="UPA00035">
    <property type="reaction ID" value="UER00042"/>
</dbReference>
<dbReference type="EMBL" id="CP022347">
    <property type="protein sequence ID" value="ASQ30875.1"/>
    <property type="molecule type" value="Genomic_DNA"/>
</dbReference>
<dbReference type="HAMAP" id="MF_00135">
    <property type="entry name" value="PRAI"/>
    <property type="match status" value="1"/>
</dbReference>
<gene>
    <name evidence="9 11" type="primary">trpF</name>
    <name evidence="11" type="ORF">CAV_1249</name>
</gene>
<evidence type="ECO:0000256" key="9">
    <source>
        <dbReference type="HAMAP-Rule" id="MF_00135"/>
    </source>
</evidence>
<dbReference type="PANTHER" id="PTHR42894:SF1">
    <property type="entry name" value="N-(5'-PHOSPHORIBOSYL)ANTHRANILATE ISOMERASE"/>
    <property type="match status" value="1"/>
</dbReference>
<dbReference type="PANTHER" id="PTHR42894">
    <property type="entry name" value="N-(5'-PHOSPHORIBOSYL)ANTHRANILATE ISOMERASE"/>
    <property type="match status" value="1"/>
</dbReference>
<keyword evidence="12" id="KW-1185">Reference proteome</keyword>
<comment type="pathway">
    <text evidence="2 9">Amino-acid biosynthesis; L-tryptophan biosynthesis; L-tryptophan from chorismate: step 3/5.</text>
</comment>
<dbReference type="RefSeq" id="WP_094325674.1">
    <property type="nucleotide sequence ID" value="NZ_CP022347.1"/>
</dbReference>